<dbReference type="GO" id="GO:0003677">
    <property type="term" value="F:DNA binding"/>
    <property type="evidence" value="ECO:0007669"/>
    <property type="project" value="UniProtKB-KW"/>
</dbReference>
<name>A0AAE5LN30_CLOBE</name>
<comment type="similarity">
    <text evidence="1">Belongs to the site-specific recombinase resolvase family.</text>
</comment>
<organism evidence="7 8">
    <name type="scientific">Clostridium beijerinckii</name>
    <name type="common">Clostridium MP</name>
    <dbReference type="NCBI Taxonomy" id="1520"/>
    <lineage>
        <taxon>Bacteria</taxon>
        <taxon>Bacillati</taxon>
        <taxon>Bacillota</taxon>
        <taxon>Clostridia</taxon>
        <taxon>Eubacteriales</taxon>
        <taxon>Clostridiaceae</taxon>
        <taxon>Clostridium</taxon>
    </lineage>
</organism>
<proteinExistence type="inferred from homology"/>
<dbReference type="PROSITE" id="PS00398">
    <property type="entry name" value="RECOMBINASES_2"/>
    <property type="match status" value="1"/>
</dbReference>
<reference evidence="7" key="1">
    <citation type="submission" date="2020-06" db="EMBL/GenBank/DDBJ databases">
        <title>Genomic insights into acetone-butanol-ethanol (ABE) fermentation by sequencing solventogenic clostridia strains.</title>
        <authorList>
            <person name="Brown S."/>
        </authorList>
    </citation>
    <scope>NUCLEOTIDE SEQUENCE</scope>
    <source>
        <strain evidence="7">DJ123</strain>
    </source>
</reference>
<comment type="caution">
    <text evidence="7">The sequence shown here is derived from an EMBL/GenBank/DDBJ whole genome shotgun (WGS) entry which is preliminary data.</text>
</comment>
<dbReference type="InterPro" id="IPR036162">
    <property type="entry name" value="Resolvase-like_N_sf"/>
</dbReference>
<keyword evidence="2" id="KW-0229">DNA integration</keyword>
<feature type="domain" description="Resolvase/invertase-type recombinase catalytic" evidence="6">
    <location>
        <begin position="3"/>
        <end position="156"/>
    </location>
</feature>
<dbReference type="SMART" id="SM00857">
    <property type="entry name" value="Resolvase"/>
    <property type="match status" value="1"/>
</dbReference>
<accession>A0AAE5LN30</accession>
<dbReference type="SUPFAM" id="SSF53041">
    <property type="entry name" value="Resolvase-like"/>
    <property type="match status" value="1"/>
</dbReference>
<evidence type="ECO:0000256" key="3">
    <source>
        <dbReference type="ARBA" id="ARBA00023125"/>
    </source>
</evidence>
<evidence type="ECO:0000256" key="4">
    <source>
        <dbReference type="ARBA" id="ARBA00023172"/>
    </source>
</evidence>
<keyword evidence="4" id="KW-0233">DNA recombination</keyword>
<feature type="active site" description="O-(5'-phospho-DNA)-serine intermediate" evidence="5">
    <location>
        <position position="11"/>
    </location>
</feature>
<protein>
    <submittedName>
        <fullName evidence="7">DNA invertase Pin-like site-specific DNA recombinase</fullName>
    </submittedName>
</protein>
<dbReference type="RefSeq" id="WP_077855644.1">
    <property type="nucleotide sequence ID" value="NZ_JABTDW010000001.1"/>
</dbReference>
<dbReference type="EMBL" id="JABTDW010000001">
    <property type="protein sequence ID" value="NSB12115.1"/>
    <property type="molecule type" value="Genomic_DNA"/>
</dbReference>
<evidence type="ECO:0000313" key="7">
    <source>
        <dbReference type="EMBL" id="NSB12115.1"/>
    </source>
</evidence>
<dbReference type="GO" id="GO:0015074">
    <property type="term" value="P:DNA integration"/>
    <property type="evidence" value="ECO:0007669"/>
    <property type="project" value="UniProtKB-KW"/>
</dbReference>
<evidence type="ECO:0000256" key="2">
    <source>
        <dbReference type="ARBA" id="ARBA00022908"/>
    </source>
</evidence>
<dbReference type="InterPro" id="IPR006118">
    <property type="entry name" value="Recombinase_CS"/>
</dbReference>
<dbReference type="AlphaFoldDB" id="A0AAE5LN30"/>
<dbReference type="InterPro" id="IPR050639">
    <property type="entry name" value="SSR_resolvase"/>
</dbReference>
<evidence type="ECO:0000256" key="5">
    <source>
        <dbReference type="PIRSR" id="PIRSR606118-50"/>
    </source>
</evidence>
<dbReference type="Gene3D" id="3.40.50.1390">
    <property type="entry name" value="Resolvase, N-terminal catalytic domain"/>
    <property type="match status" value="1"/>
</dbReference>
<dbReference type="InterPro" id="IPR006119">
    <property type="entry name" value="Resolv_N"/>
</dbReference>
<dbReference type="Pfam" id="PF00239">
    <property type="entry name" value="Resolvase"/>
    <property type="match status" value="1"/>
</dbReference>
<evidence type="ECO:0000259" key="6">
    <source>
        <dbReference type="PROSITE" id="PS51736"/>
    </source>
</evidence>
<gene>
    <name evidence="7" type="ORF">BCD95_000374</name>
</gene>
<evidence type="ECO:0000313" key="8">
    <source>
        <dbReference type="Proteomes" id="UP000822184"/>
    </source>
</evidence>
<dbReference type="PANTHER" id="PTHR30461">
    <property type="entry name" value="DNA-INVERTASE FROM LAMBDOID PROPHAGE"/>
    <property type="match status" value="1"/>
</dbReference>
<dbReference type="Proteomes" id="UP000822184">
    <property type="component" value="Unassembled WGS sequence"/>
</dbReference>
<evidence type="ECO:0000256" key="1">
    <source>
        <dbReference type="ARBA" id="ARBA00009913"/>
    </source>
</evidence>
<dbReference type="GO" id="GO:0000150">
    <property type="term" value="F:DNA strand exchange activity"/>
    <property type="evidence" value="ECO:0007669"/>
    <property type="project" value="InterPro"/>
</dbReference>
<dbReference type="PANTHER" id="PTHR30461:SF26">
    <property type="entry name" value="RESOLVASE HOMOLOG YNEB"/>
    <property type="match status" value="1"/>
</dbReference>
<sequence length="210" mass="24835">MNNIYGYHRTSTKEQHLDRGIKAINDFCKERDYELTELFTDQQTGKNFDRPDYKVLKRIAKRGDTIIIKELDRLGRDKTSTMKEIRYFKDNGIRLMVLELPTTLTDLSTLDNKMAEMMMETINNMLIEMYVSFAHAEMEKRATRQKEGIEQAKAQGKHLGRVGKMDYNTFKIEYDKALEEGLNPFEIIKRLDIPKATYYYYKKKLDNESK</sequence>
<keyword evidence="3" id="KW-0238">DNA-binding</keyword>
<dbReference type="PROSITE" id="PS51736">
    <property type="entry name" value="RECOMBINASES_3"/>
    <property type="match status" value="1"/>
</dbReference>